<dbReference type="AlphaFoldDB" id="A0AAV1D8V8"/>
<dbReference type="PANTHER" id="PTHR31490:SF2">
    <property type="entry name" value="GLYCOSYL HYDROLASE FAMILY 10 PROTEIN"/>
    <property type="match status" value="1"/>
</dbReference>
<dbReference type="EMBL" id="OX459121">
    <property type="protein sequence ID" value="CAI9104264.1"/>
    <property type="molecule type" value="Genomic_DNA"/>
</dbReference>
<dbReference type="InterPro" id="IPR044846">
    <property type="entry name" value="GH10"/>
</dbReference>
<evidence type="ECO:0000256" key="2">
    <source>
        <dbReference type="ARBA" id="ARBA00022801"/>
    </source>
</evidence>
<dbReference type="InterPro" id="IPR017853">
    <property type="entry name" value="GH"/>
</dbReference>
<reference evidence="6" key="1">
    <citation type="submission" date="2023-03" db="EMBL/GenBank/DDBJ databases">
        <authorList>
            <person name="Julca I."/>
        </authorList>
    </citation>
    <scope>NUCLEOTIDE SEQUENCE</scope>
</reference>
<keyword evidence="2" id="KW-0378">Hydrolase</keyword>
<name>A0AAV1D8V8_OLDCO</name>
<dbReference type="PANTHER" id="PTHR31490">
    <property type="entry name" value="GLYCOSYL HYDROLASE"/>
    <property type="match status" value="1"/>
</dbReference>
<dbReference type="InterPro" id="IPR001000">
    <property type="entry name" value="GH10_dom"/>
</dbReference>
<dbReference type="SMART" id="SM00633">
    <property type="entry name" value="Glyco_10"/>
    <property type="match status" value="1"/>
</dbReference>
<dbReference type="GO" id="GO:0031176">
    <property type="term" value="F:endo-1,4-beta-xylanase activity"/>
    <property type="evidence" value="ECO:0007669"/>
    <property type="project" value="UniProtKB-ARBA"/>
</dbReference>
<protein>
    <submittedName>
        <fullName evidence="6">OLC1v1002901C2</fullName>
    </submittedName>
</protein>
<keyword evidence="3" id="KW-0119">Carbohydrate metabolism</keyword>
<evidence type="ECO:0000256" key="1">
    <source>
        <dbReference type="ARBA" id="ARBA00007495"/>
    </source>
</evidence>
<dbReference type="Pfam" id="PF00331">
    <property type="entry name" value="Glyco_hydro_10"/>
    <property type="match status" value="1"/>
</dbReference>
<organism evidence="6 7">
    <name type="scientific">Oldenlandia corymbosa var. corymbosa</name>
    <dbReference type="NCBI Taxonomy" id="529605"/>
    <lineage>
        <taxon>Eukaryota</taxon>
        <taxon>Viridiplantae</taxon>
        <taxon>Streptophyta</taxon>
        <taxon>Embryophyta</taxon>
        <taxon>Tracheophyta</taxon>
        <taxon>Spermatophyta</taxon>
        <taxon>Magnoliopsida</taxon>
        <taxon>eudicotyledons</taxon>
        <taxon>Gunneridae</taxon>
        <taxon>Pentapetalae</taxon>
        <taxon>asterids</taxon>
        <taxon>lamiids</taxon>
        <taxon>Gentianales</taxon>
        <taxon>Rubiaceae</taxon>
        <taxon>Rubioideae</taxon>
        <taxon>Spermacoceae</taxon>
        <taxon>Hedyotis-Oldenlandia complex</taxon>
        <taxon>Oldenlandia</taxon>
    </lineage>
</organism>
<accession>A0AAV1D8V8</accession>
<evidence type="ECO:0000259" key="5">
    <source>
        <dbReference type="PROSITE" id="PS51760"/>
    </source>
</evidence>
<dbReference type="SUPFAM" id="SSF51445">
    <property type="entry name" value="(Trans)glycosidases"/>
    <property type="match status" value="1"/>
</dbReference>
<feature type="domain" description="GH10" evidence="5">
    <location>
        <begin position="1"/>
        <end position="243"/>
    </location>
</feature>
<evidence type="ECO:0000313" key="6">
    <source>
        <dbReference type="EMBL" id="CAI9104264.1"/>
    </source>
</evidence>
<proteinExistence type="inferred from homology"/>
<dbReference type="Gene3D" id="3.20.20.80">
    <property type="entry name" value="Glycosidases"/>
    <property type="match status" value="1"/>
</dbReference>
<keyword evidence="4" id="KW-0624">Polysaccharide degradation</keyword>
<comment type="similarity">
    <text evidence="1">Belongs to the glycosyl hydrolase 10 (cellulase F) family.</text>
</comment>
<gene>
    <name evidence="6" type="ORF">OLC1_LOCUS13226</name>
</gene>
<evidence type="ECO:0000256" key="3">
    <source>
        <dbReference type="ARBA" id="ARBA00023277"/>
    </source>
</evidence>
<dbReference type="GO" id="GO:0000272">
    <property type="term" value="P:polysaccharide catabolic process"/>
    <property type="evidence" value="ECO:0007669"/>
    <property type="project" value="UniProtKB-KW"/>
</dbReference>
<dbReference type="PROSITE" id="PS51760">
    <property type="entry name" value="GH10_2"/>
    <property type="match status" value="1"/>
</dbReference>
<evidence type="ECO:0000256" key="4">
    <source>
        <dbReference type="ARBA" id="ARBA00023326"/>
    </source>
</evidence>
<keyword evidence="7" id="KW-1185">Reference proteome</keyword>
<sequence>MKWYSTEISQGKEDYSVSDLLMQFAKNHGISVRGHNIFWDAADAQPSWVPSLSPADLKTAVDKRIQSIATKYKGLVIHWDVVNENLHHDFFESKLGTTASTTFDPSATPFLNEYNTIEVKSDQKSSPSSYLQKIKDLRSGGYNGPLGIGLEGHFAGAPDLAYIRSALDTLASAKLPIWITELDVSSSPNQSIYLDQIMREVHSHPDVNAIVLWTAWSPSGCYQMCLTDNNFKNLPTGDVVDKFLGEWKMLDGLTGTTDANGYFETSLHHGDYQVQINH</sequence>
<evidence type="ECO:0000313" key="7">
    <source>
        <dbReference type="Proteomes" id="UP001161247"/>
    </source>
</evidence>
<dbReference type="Proteomes" id="UP001161247">
    <property type="component" value="Chromosome 4"/>
</dbReference>